<comment type="caution">
    <text evidence="1">The sequence shown here is derived from an EMBL/GenBank/DDBJ whole genome shotgun (WGS) entry which is preliminary data.</text>
</comment>
<name>A0A1R3JCA7_9ROSI</name>
<gene>
    <name evidence="1" type="ORF">COLO4_17544</name>
</gene>
<dbReference type="EMBL" id="AWUE01016357">
    <property type="protein sequence ID" value="OMO92493.1"/>
    <property type="molecule type" value="Genomic_DNA"/>
</dbReference>
<dbReference type="AlphaFoldDB" id="A0A1R3JCA7"/>
<evidence type="ECO:0000313" key="2">
    <source>
        <dbReference type="Proteomes" id="UP000187203"/>
    </source>
</evidence>
<protein>
    <submittedName>
        <fullName evidence="1">Uncharacterized protein</fullName>
    </submittedName>
</protein>
<evidence type="ECO:0000313" key="1">
    <source>
        <dbReference type="EMBL" id="OMO92493.1"/>
    </source>
</evidence>
<keyword evidence="2" id="KW-1185">Reference proteome</keyword>
<reference evidence="2" key="1">
    <citation type="submission" date="2013-09" db="EMBL/GenBank/DDBJ databases">
        <title>Corchorus olitorius genome sequencing.</title>
        <authorList>
            <person name="Alam M."/>
            <person name="Haque M.S."/>
            <person name="Islam M.S."/>
            <person name="Emdad E.M."/>
            <person name="Islam M.M."/>
            <person name="Ahmed B."/>
            <person name="Halim A."/>
            <person name="Hossen Q.M.M."/>
            <person name="Hossain M.Z."/>
            <person name="Ahmed R."/>
            <person name="Khan M.M."/>
            <person name="Islam R."/>
            <person name="Rashid M.M."/>
            <person name="Khan S.A."/>
            <person name="Rahman M.S."/>
            <person name="Alam M."/>
            <person name="Yahiya A.S."/>
            <person name="Khan M.S."/>
            <person name="Azam M.S."/>
            <person name="Haque T."/>
            <person name="Lashkar M.Z.H."/>
            <person name="Akhand A.I."/>
            <person name="Morshed G."/>
            <person name="Roy S."/>
            <person name="Uddin K.S."/>
            <person name="Rabeya T."/>
            <person name="Hossain A.S."/>
            <person name="Chowdhury A."/>
            <person name="Snigdha A.R."/>
            <person name="Mortoza M.S."/>
            <person name="Matin S.A."/>
            <person name="Hoque S.M.E."/>
            <person name="Islam M.K."/>
            <person name="Roy D.K."/>
            <person name="Haider R."/>
            <person name="Moosa M.M."/>
            <person name="Elias S.M."/>
            <person name="Hasan A.M."/>
            <person name="Jahan S."/>
            <person name="Shafiuddin M."/>
            <person name="Mahmood N."/>
            <person name="Shommy N.S."/>
        </authorList>
    </citation>
    <scope>NUCLEOTIDE SEQUENCE [LARGE SCALE GENOMIC DNA]</scope>
    <source>
        <strain evidence="2">cv. O-4</strain>
    </source>
</reference>
<organism evidence="1 2">
    <name type="scientific">Corchorus olitorius</name>
    <dbReference type="NCBI Taxonomy" id="93759"/>
    <lineage>
        <taxon>Eukaryota</taxon>
        <taxon>Viridiplantae</taxon>
        <taxon>Streptophyta</taxon>
        <taxon>Embryophyta</taxon>
        <taxon>Tracheophyta</taxon>
        <taxon>Spermatophyta</taxon>
        <taxon>Magnoliopsida</taxon>
        <taxon>eudicotyledons</taxon>
        <taxon>Gunneridae</taxon>
        <taxon>Pentapetalae</taxon>
        <taxon>rosids</taxon>
        <taxon>malvids</taxon>
        <taxon>Malvales</taxon>
        <taxon>Malvaceae</taxon>
        <taxon>Grewioideae</taxon>
        <taxon>Apeibeae</taxon>
        <taxon>Corchorus</taxon>
    </lineage>
</organism>
<dbReference type="Proteomes" id="UP000187203">
    <property type="component" value="Unassembled WGS sequence"/>
</dbReference>
<sequence>MERATIFEKRTIKPVETKVEPLKSLKLEEAAVRRKSPVKATIT</sequence>
<proteinExistence type="predicted"/>
<accession>A0A1R3JCA7</accession>